<feature type="region of interest" description="Disordered" evidence="1">
    <location>
        <begin position="18"/>
        <end position="75"/>
    </location>
</feature>
<sequence>MAQLPPELQTLLATLSQSTPQVVAPPPHQDIYNPYIAAPDATPAPIERSQTSTPQYGAPPKSHDPRLKPQNRTATALPKQMIDPATITVWKDALRCVTKIAQHNAEFEHRIRKMIENQRKNEMIWYQQRLDLKKAHAIGPSSSTQVASILANLNGDPAGPENAVDDEAAKQKELADLDRKIYAAQVSMEEAMTAELKGLGVPFFGTDPGLILEERKEGERGVVPVGRLECSRLVTRAEMVGLRRRMVEHLEVLYRD</sequence>
<dbReference type="InterPro" id="IPR018858">
    <property type="entry name" value="DUF2458"/>
</dbReference>
<feature type="non-terminal residue" evidence="2">
    <location>
        <position position="256"/>
    </location>
</feature>
<protein>
    <submittedName>
        <fullName evidence="2">Uncharacterized protein</fullName>
    </submittedName>
</protein>
<dbReference type="Pfam" id="PF10454">
    <property type="entry name" value="DUF2458"/>
    <property type="match status" value="1"/>
</dbReference>
<gene>
    <name evidence="2" type="ORF">EJ03DRAFT_327178</name>
</gene>
<evidence type="ECO:0000256" key="1">
    <source>
        <dbReference type="SAM" id="MobiDB-lite"/>
    </source>
</evidence>
<organism evidence="2 3">
    <name type="scientific">Teratosphaeria nubilosa</name>
    <dbReference type="NCBI Taxonomy" id="161662"/>
    <lineage>
        <taxon>Eukaryota</taxon>
        <taxon>Fungi</taxon>
        <taxon>Dikarya</taxon>
        <taxon>Ascomycota</taxon>
        <taxon>Pezizomycotina</taxon>
        <taxon>Dothideomycetes</taxon>
        <taxon>Dothideomycetidae</taxon>
        <taxon>Mycosphaerellales</taxon>
        <taxon>Teratosphaeriaceae</taxon>
        <taxon>Teratosphaeria</taxon>
    </lineage>
</organism>
<accession>A0A6G1L9G1</accession>
<evidence type="ECO:0000313" key="3">
    <source>
        <dbReference type="Proteomes" id="UP000799436"/>
    </source>
</evidence>
<proteinExistence type="predicted"/>
<dbReference type="OrthoDB" id="5363415at2759"/>
<keyword evidence="3" id="KW-1185">Reference proteome</keyword>
<reference evidence="2" key="1">
    <citation type="journal article" date="2020" name="Stud. Mycol.">
        <title>101 Dothideomycetes genomes: a test case for predicting lifestyles and emergence of pathogens.</title>
        <authorList>
            <person name="Haridas S."/>
            <person name="Albert R."/>
            <person name="Binder M."/>
            <person name="Bloem J."/>
            <person name="Labutti K."/>
            <person name="Salamov A."/>
            <person name="Andreopoulos B."/>
            <person name="Baker S."/>
            <person name="Barry K."/>
            <person name="Bills G."/>
            <person name="Bluhm B."/>
            <person name="Cannon C."/>
            <person name="Castanera R."/>
            <person name="Culley D."/>
            <person name="Daum C."/>
            <person name="Ezra D."/>
            <person name="Gonzalez J."/>
            <person name="Henrissat B."/>
            <person name="Kuo A."/>
            <person name="Liang C."/>
            <person name="Lipzen A."/>
            <person name="Lutzoni F."/>
            <person name="Magnuson J."/>
            <person name="Mondo S."/>
            <person name="Nolan M."/>
            <person name="Ohm R."/>
            <person name="Pangilinan J."/>
            <person name="Park H.-J."/>
            <person name="Ramirez L."/>
            <person name="Alfaro M."/>
            <person name="Sun H."/>
            <person name="Tritt A."/>
            <person name="Yoshinaga Y."/>
            <person name="Zwiers L.-H."/>
            <person name="Turgeon B."/>
            <person name="Goodwin S."/>
            <person name="Spatafora J."/>
            <person name="Crous P."/>
            <person name="Grigoriev I."/>
        </authorList>
    </citation>
    <scope>NUCLEOTIDE SEQUENCE</scope>
    <source>
        <strain evidence="2">CBS 116005</strain>
    </source>
</reference>
<dbReference type="AlphaFoldDB" id="A0A6G1L9G1"/>
<name>A0A6G1L9G1_9PEZI</name>
<dbReference type="EMBL" id="ML995832">
    <property type="protein sequence ID" value="KAF2769573.1"/>
    <property type="molecule type" value="Genomic_DNA"/>
</dbReference>
<evidence type="ECO:0000313" key="2">
    <source>
        <dbReference type="EMBL" id="KAF2769573.1"/>
    </source>
</evidence>
<dbReference type="Proteomes" id="UP000799436">
    <property type="component" value="Unassembled WGS sequence"/>
</dbReference>